<comment type="caution">
    <text evidence="5">The sequence shown here is derived from an EMBL/GenBank/DDBJ whole genome shotgun (WGS) entry which is preliminary data.</text>
</comment>
<evidence type="ECO:0000313" key="6">
    <source>
        <dbReference type="Proteomes" id="UP001142400"/>
    </source>
</evidence>
<evidence type="ECO:0000256" key="2">
    <source>
        <dbReference type="ARBA" id="ARBA00022729"/>
    </source>
</evidence>
<dbReference type="RefSeq" id="WP_257636050.1">
    <property type="nucleotide sequence ID" value="NZ_JANIIC010000098.1"/>
</dbReference>
<keyword evidence="2 3" id="KW-0732">Signal</keyword>
<dbReference type="GO" id="GO:0030288">
    <property type="term" value="C:outer membrane-bounded periplasmic space"/>
    <property type="evidence" value="ECO:0007669"/>
    <property type="project" value="TreeGrafter"/>
</dbReference>
<dbReference type="InterPro" id="IPR025997">
    <property type="entry name" value="SBP_2_dom"/>
</dbReference>
<dbReference type="AlphaFoldDB" id="A0A9X2M721"/>
<dbReference type="Gene3D" id="3.40.50.2300">
    <property type="match status" value="2"/>
</dbReference>
<dbReference type="Proteomes" id="UP001142400">
    <property type="component" value="Unassembled WGS sequence"/>
</dbReference>
<evidence type="ECO:0000313" key="5">
    <source>
        <dbReference type="EMBL" id="MCQ8835960.1"/>
    </source>
</evidence>
<evidence type="ECO:0000256" key="3">
    <source>
        <dbReference type="SAM" id="SignalP"/>
    </source>
</evidence>
<feature type="chain" id="PRO_5040991718" evidence="3">
    <location>
        <begin position="23"/>
        <end position="387"/>
    </location>
</feature>
<feature type="domain" description="Periplasmic binding protein" evidence="4">
    <location>
        <begin position="85"/>
        <end position="345"/>
    </location>
</feature>
<evidence type="ECO:0000259" key="4">
    <source>
        <dbReference type="Pfam" id="PF13407"/>
    </source>
</evidence>
<sequence>MTRTRIAAVCGALLALTLSACGSSSSDGPTGSTSDDVIKQAKASTEQAFAGTDRALPTDGPKAQAGKTVWALACSTQAAGCVVPAQGFVDASKALGWKVKLVDGKADPAVYNSQLRAAAAANVDAVALFGVDCSVVKASIEVVRAAGVKVYGGNALDCDDKFSNGGKPLFDEHLRFNQDLISYEDYMSTFVGPTIADWAIAKTDGKAEVILMRQDDNATLRMVGDAQAGRLAECDGCVVHKVTFTSDDLFGGKLQGKAAAALQQFPTADVVMVPADSAITLGVGAAVDQARQGGRKDLLLAGNEGVASSITLIRNGTQSYAVGRPLTWTGWAAADGLNRLFAGEKPVDSGMGIGSMDAKHLPHGDVYDGNRASSGYQENYKKIWGVD</sequence>
<dbReference type="Pfam" id="PF13407">
    <property type="entry name" value="Peripla_BP_4"/>
    <property type="match status" value="1"/>
</dbReference>
<gene>
    <name evidence="5" type="ORF">NQU54_44835</name>
</gene>
<evidence type="ECO:0000256" key="1">
    <source>
        <dbReference type="ARBA" id="ARBA00004196"/>
    </source>
</evidence>
<dbReference type="SUPFAM" id="SSF53822">
    <property type="entry name" value="Periplasmic binding protein-like I"/>
    <property type="match status" value="1"/>
</dbReference>
<dbReference type="GO" id="GO:0030246">
    <property type="term" value="F:carbohydrate binding"/>
    <property type="evidence" value="ECO:0007669"/>
    <property type="project" value="TreeGrafter"/>
</dbReference>
<organism evidence="5 6">
    <name type="scientific">Streptomyces malaysiensis subsp. samsunensis</name>
    <dbReference type="NCBI Taxonomy" id="459658"/>
    <lineage>
        <taxon>Bacteria</taxon>
        <taxon>Bacillati</taxon>
        <taxon>Actinomycetota</taxon>
        <taxon>Actinomycetes</taxon>
        <taxon>Kitasatosporales</taxon>
        <taxon>Streptomycetaceae</taxon>
        <taxon>Streptomyces</taxon>
        <taxon>Streptomyces violaceusniger group</taxon>
    </lineage>
</organism>
<name>A0A9X2M721_STRMQ</name>
<reference evidence="5" key="1">
    <citation type="submission" date="2022-06" db="EMBL/GenBank/DDBJ databases">
        <title>WGS of actinobacteria.</title>
        <authorList>
            <person name="Thawai C."/>
        </authorList>
    </citation>
    <scope>NUCLEOTIDE SEQUENCE</scope>
    <source>
        <strain evidence="5">DSM 42010</strain>
    </source>
</reference>
<keyword evidence="6" id="KW-1185">Reference proteome</keyword>
<protein>
    <submittedName>
        <fullName evidence="5">Substrate-binding domain-containing protein</fullName>
    </submittedName>
</protein>
<feature type="signal peptide" evidence="3">
    <location>
        <begin position="1"/>
        <end position="22"/>
    </location>
</feature>
<dbReference type="PROSITE" id="PS51257">
    <property type="entry name" value="PROKAR_LIPOPROTEIN"/>
    <property type="match status" value="1"/>
</dbReference>
<dbReference type="InterPro" id="IPR028082">
    <property type="entry name" value="Peripla_BP_I"/>
</dbReference>
<dbReference type="PANTHER" id="PTHR30036:SF1">
    <property type="entry name" value="D-XYLOSE-BINDING PERIPLASMIC PROTEIN"/>
    <property type="match status" value="1"/>
</dbReference>
<proteinExistence type="predicted"/>
<dbReference type="EMBL" id="JANIIC010000098">
    <property type="protein sequence ID" value="MCQ8835960.1"/>
    <property type="molecule type" value="Genomic_DNA"/>
</dbReference>
<dbReference type="InterPro" id="IPR050555">
    <property type="entry name" value="Bact_Solute-Bind_Prot2"/>
</dbReference>
<comment type="subcellular location">
    <subcellularLocation>
        <location evidence="1">Cell envelope</location>
    </subcellularLocation>
</comment>
<dbReference type="PANTHER" id="PTHR30036">
    <property type="entry name" value="D-XYLOSE-BINDING PERIPLASMIC PROTEIN"/>
    <property type="match status" value="1"/>
</dbReference>
<accession>A0A9X2M721</accession>